<keyword evidence="3" id="KW-1185">Reference proteome</keyword>
<gene>
    <name evidence="2" type="ORF">G8759_10075</name>
</gene>
<sequence>MENSNSSALSDGAQQANIVSNENAEAMFGADQGETNMVKLVDGKLTPIGDTEDDVMDEQLRNRYSSDEERSLQGDQQHSKTYENSDAALRIGDVIDSRELPNDPIAEAELTGNPDAGDTVNTGLPSEDAPNDRTEKGTDSTPTGAFGTWAFPAGVGDISVQNSVPTTPPSPDPTQPVPGIPETPPTPPVPGPEIPDLPGSPRPANPEIQEPDQPDRSHEINAGYTTARHRVATTDFLTYTAEVSGLIDETDVELNESAPDESTPDSRYQGQAAGPDDQGMEEKPDTGDAAHPYDVSAKDADVYQPGERPEEKKEAQQLPREMADESSITAQDMISGPDRSDQKSTEGLDRKYNDPEAARDMAS</sequence>
<feature type="compositionally biased region" description="Basic and acidic residues" evidence="1">
    <location>
        <begin position="338"/>
        <end position="363"/>
    </location>
</feature>
<evidence type="ECO:0000256" key="1">
    <source>
        <dbReference type="SAM" id="MobiDB-lite"/>
    </source>
</evidence>
<feature type="compositionally biased region" description="Acidic residues" evidence="1">
    <location>
        <begin position="248"/>
        <end position="263"/>
    </location>
</feature>
<dbReference type="KEGG" id="spib:G8759_10075"/>
<feature type="region of interest" description="Disordered" evidence="1">
    <location>
        <begin position="44"/>
        <end position="231"/>
    </location>
</feature>
<reference evidence="2 3" key="1">
    <citation type="submission" date="2020-03" db="EMBL/GenBank/DDBJ databases">
        <authorList>
            <person name="Kim M.K."/>
        </authorList>
    </citation>
    <scope>NUCLEOTIDE SEQUENCE [LARGE SCALE GENOMIC DNA]</scope>
    <source>
        <strain evidence="2 3">BT328</strain>
    </source>
</reference>
<dbReference type="RefSeq" id="WP_167207542.1">
    <property type="nucleotide sequence ID" value="NZ_CP050063.1"/>
</dbReference>
<feature type="compositionally biased region" description="Pro residues" evidence="1">
    <location>
        <begin position="166"/>
        <end position="204"/>
    </location>
</feature>
<name>A0A6G9AKY4_9BACT</name>
<proteinExistence type="predicted"/>
<feature type="region of interest" description="Disordered" evidence="1">
    <location>
        <begin position="1"/>
        <end position="31"/>
    </location>
</feature>
<feature type="compositionally biased region" description="Basic and acidic residues" evidence="1">
    <location>
        <begin position="296"/>
        <end position="315"/>
    </location>
</feature>
<evidence type="ECO:0000313" key="3">
    <source>
        <dbReference type="Proteomes" id="UP000501802"/>
    </source>
</evidence>
<protein>
    <submittedName>
        <fullName evidence="2">Uncharacterized protein</fullName>
    </submittedName>
</protein>
<feature type="region of interest" description="Disordered" evidence="1">
    <location>
        <begin position="246"/>
        <end position="363"/>
    </location>
</feature>
<evidence type="ECO:0000313" key="2">
    <source>
        <dbReference type="EMBL" id="QIP12945.1"/>
    </source>
</evidence>
<dbReference type="EMBL" id="CP050063">
    <property type="protein sequence ID" value="QIP12945.1"/>
    <property type="molecule type" value="Genomic_DNA"/>
</dbReference>
<organism evidence="2 3">
    <name type="scientific">Spirosoma aureum</name>
    <dbReference type="NCBI Taxonomy" id="2692134"/>
    <lineage>
        <taxon>Bacteria</taxon>
        <taxon>Pseudomonadati</taxon>
        <taxon>Bacteroidota</taxon>
        <taxon>Cytophagia</taxon>
        <taxon>Cytophagales</taxon>
        <taxon>Cytophagaceae</taxon>
        <taxon>Spirosoma</taxon>
    </lineage>
</organism>
<feature type="compositionally biased region" description="Basic and acidic residues" evidence="1">
    <location>
        <begin position="58"/>
        <end position="83"/>
    </location>
</feature>
<dbReference type="AlphaFoldDB" id="A0A6G9AKY4"/>
<dbReference type="Proteomes" id="UP000501802">
    <property type="component" value="Chromosome"/>
</dbReference>
<feature type="compositionally biased region" description="Polar residues" evidence="1">
    <location>
        <begin position="1"/>
        <end position="23"/>
    </location>
</feature>
<accession>A0A6G9AKY4</accession>